<protein>
    <submittedName>
        <fullName evidence="2">Uncharacterized protein</fullName>
    </submittedName>
</protein>
<proteinExistence type="predicted"/>
<dbReference type="Proteomes" id="UP000245119">
    <property type="component" value="Linkage Group LG3"/>
</dbReference>
<dbReference type="AlphaFoldDB" id="A0A2T7PP18"/>
<evidence type="ECO:0000313" key="3">
    <source>
        <dbReference type="Proteomes" id="UP000245119"/>
    </source>
</evidence>
<evidence type="ECO:0000313" key="2">
    <source>
        <dbReference type="EMBL" id="PVD35158.1"/>
    </source>
</evidence>
<evidence type="ECO:0000256" key="1">
    <source>
        <dbReference type="SAM" id="MobiDB-lite"/>
    </source>
</evidence>
<organism evidence="2 3">
    <name type="scientific">Pomacea canaliculata</name>
    <name type="common">Golden apple snail</name>
    <dbReference type="NCBI Taxonomy" id="400727"/>
    <lineage>
        <taxon>Eukaryota</taxon>
        <taxon>Metazoa</taxon>
        <taxon>Spiralia</taxon>
        <taxon>Lophotrochozoa</taxon>
        <taxon>Mollusca</taxon>
        <taxon>Gastropoda</taxon>
        <taxon>Caenogastropoda</taxon>
        <taxon>Architaenioglossa</taxon>
        <taxon>Ampullarioidea</taxon>
        <taxon>Ampullariidae</taxon>
        <taxon>Pomacea</taxon>
    </lineage>
</organism>
<comment type="caution">
    <text evidence="2">The sequence shown here is derived from an EMBL/GenBank/DDBJ whole genome shotgun (WGS) entry which is preliminary data.</text>
</comment>
<feature type="region of interest" description="Disordered" evidence="1">
    <location>
        <begin position="1"/>
        <end position="65"/>
    </location>
</feature>
<sequence length="124" mass="13321">MVEEVNVAESKQLRSGLQPVKKGGKFGSCKNDGLYGEERTTPTQDPRSSPARGPNDNTRQGDAVQRHVTIAPRVFTSDGHGSPLGLAAAGVQSTWSVERQRGNGGDTRKMAVSQFSQVVKNTRL</sequence>
<dbReference type="EMBL" id="PZQS01000003">
    <property type="protein sequence ID" value="PVD35158.1"/>
    <property type="molecule type" value="Genomic_DNA"/>
</dbReference>
<keyword evidence="3" id="KW-1185">Reference proteome</keyword>
<reference evidence="2 3" key="1">
    <citation type="submission" date="2018-04" db="EMBL/GenBank/DDBJ databases">
        <title>The genome of golden apple snail Pomacea canaliculata provides insight into stress tolerance and invasive adaptation.</title>
        <authorList>
            <person name="Liu C."/>
            <person name="Liu B."/>
            <person name="Ren Y."/>
            <person name="Zhang Y."/>
            <person name="Wang H."/>
            <person name="Li S."/>
            <person name="Jiang F."/>
            <person name="Yin L."/>
            <person name="Zhang G."/>
            <person name="Qian W."/>
            <person name="Fan W."/>
        </authorList>
    </citation>
    <scope>NUCLEOTIDE SEQUENCE [LARGE SCALE GENOMIC DNA]</scope>
    <source>
        <strain evidence="2">SZHN2017</strain>
        <tissue evidence="2">Muscle</tissue>
    </source>
</reference>
<name>A0A2T7PP18_POMCA</name>
<gene>
    <name evidence="2" type="ORF">C0Q70_06439</name>
</gene>
<accession>A0A2T7PP18</accession>